<dbReference type="GO" id="GO:0016853">
    <property type="term" value="F:isomerase activity"/>
    <property type="evidence" value="ECO:0007669"/>
    <property type="project" value="UniProtKB-KW"/>
</dbReference>
<keyword evidence="4 8" id="KW-0413">Isomerase</keyword>
<dbReference type="Pfam" id="PF00254">
    <property type="entry name" value="FKBP_C"/>
    <property type="match status" value="1"/>
</dbReference>
<dbReference type="InterPro" id="IPR046357">
    <property type="entry name" value="PPIase_dom_sf"/>
</dbReference>
<dbReference type="Pfam" id="PF01346">
    <property type="entry name" value="FKBP_N"/>
    <property type="match status" value="1"/>
</dbReference>
<sequence length="463" mass="50580">MRLRLLGCAVLLFTGVAQADDGVPALLQFAEQYQRQNTEPASEEKVAPAERESGQKKREPAKRPSDNNKPASPAKAFTLSQESLVRDQQLARQRMELTMLRQELAALRERQATPSTATLPDTSLLRQWIAGLGAAWRGSPDAQRAEALLRQATQETAQTQAAAAQAERRAAELESAAQASAQTLAQRQREHQEELHALRAALEASEQKRAGEQKVTQQTREALLALRKRLQWEITPEQLKDERKRLSYAAGSALGRDIQGVMTERQGWGVPVDRDSLLAGVIDSVSGRLQLPPNELTALTAQADAAAVAAREKRVNEQQRRDEDYLAQFRQQKGVKPSAMGFWYRVDYAGEGALAPTAVVDVVVKETLTDGTVIQDMELSGKVLSQPLSEYPPLFREAISHLHNHGSLTMVVPPALAYGETGYPPKVPPNATMVYELRIDNSQAPAKGVQAVKRGAGTAGGQG</sequence>
<evidence type="ECO:0000313" key="8">
    <source>
        <dbReference type="EMBL" id="MBH1919418.1"/>
    </source>
</evidence>
<dbReference type="InterPro" id="IPR000774">
    <property type="entry name" value="PPIase_FKBP_N"/>
</dbReference>
<dbReference type="EMBL" id="JADUMB010000001">
    <property type="protein sequence ID" value="MBH1919418.1"/>
    <property type="molecule type" value="Genomic_DNA"/>
</dbReference>
<comment type="catalytic activity">
    <reaction evidence="1 4">
        <text>[protein]-peptidylproline (omega=180) = [protein]-peptidylproline (omega=0)</text>
        <dbReference type="Rhea" id="RHEA:16237"/>
        <dbReference type="Rhea" id="RHEA-COMP:10747"/>
        <dbReference type="Rhea" id="RHEA-COMP:10748"/>
        <dbReference type="ChEBI" id="CHEBI:83833"/>
        <dbReference type="ChEBI" id="CHEBI:83834"/>
        <dbReference type="EC" id="5.2.1.8"/>
    </reaction>
</comment>
<comment type="caution">
    <text evidence="8">The sequence shown here is derived from an EMBL/GenBank/DDBJ whole genome shotgun (WGS) entry which is preliminary data.</text>
</comment>
<dbReference type="SUPFAM" id="SSF54534">
    <property type="entry name" value="FKBP-like"/>
    <property type="match status" value="1"/>
</dbReference>
<evidence type="ECO:0000259" key="7">
    <source>
        <dbReference type="PROSITE" id="PS50059"/>
    </source>
</evidence>
<feature type="domain" description="PPIase FKBP-type" evidence="7">
    <location>
        <begin position="357"/>
        <end position="443"/>
    </location>
</feature>
<dbReference type="Gene3D" id="3.10.50.40">
    <property type="match status" value="1"/>
</dbReference>
<organism evidence="8 9">
    <name type="scientific">Serratia surfactantfaciens</name>
    <dbReference type="NCBI Taxonomy" id="2741499"/>
    <lineage>
        <taxon>Bacteria</taxon>
        <taxon>Pseudomonadati</taxon>
        <taxon>Pseudomonadota</taxon>
        <taxon>Gammaproteobacteria</taxon>
        <taxon>Enterobacterales</taxon>
        <taxon>Yersiniaceae</taxon>
        <taxon>Serratia</taxon>
    </lineage>
</organism>
<dbReference type="Proteomes" id="UP000635335">
    <property type="component" value="Unassembled WGS sequence"/>
</dbReference>
<keyword evidence="3 4" id="KW-0697">Rotamase</keyword>
<feature type="region of interest" description="Disordered" evidence="5">
    <location>
        <begin position="174"/>
        <end position="193"/>
    </location>
</feature>
<evidence type="ECO:0000256" key="3">
    <source>
        <dbReference type="ARBA" id="ARBA00023110"/>
    </source>
</evidence>
<dbReference type="RefSeq" id="WP_197667415.1">
    <property type="nucleotide sequence ID" value="NZ_JADUMB010000001.1"/>
</dbReference>
<evidence type="ECO:0000256" key="5">
    <source>
        <dbReference type="SAM" id="MobiDB-lite"/>
    </source>
</evidence>
<keyword evidence="9" id="KW-1185">Reference proteome</keyword>
<feature type="region of interest" description="Disordered" evidence="5">
    <location>
        <begin position="35"/>
        <end position="80"/>
    </location>
</feature>
<evidence type="ECO:0000256" key="6">
    <source>
        <dbReference type="SAM" id="SignalP"/>
    </source>
</evidence>
<gene>
    <name evidence="8" type="ORF">I5U16_04515</name>
</gene>
<accession>A0ABS0LW20</accession>
<feature type="chain" id="PRO_5046151894" description="peptidylprolyl isomerase" evidence="6">
    <location>
        <begin position="20"/>
        <end position="463"/>
    </location>
</feature>
<feature type="compositionally biased region" description="Basic and acidic residues" evidence="5">
    <location>
        <begin position="42"/>
        <end position="66"/>
    </location>
</feature>
<keyword evidence="6" id="KW-0732">Signal</keyword>
<evidence type="ECO:0000256" key="4">
    <source>
        <dbReference type="PROSITE-ProRule" id="PRU00277"/>
    </source>
</evidence>
<dbReference type="Gene3D" id="1.10.287.460">
    <property type="entry name" value="Peptidyl-prolyl cis-trans isomerase, FKBP-type, N-terminal domain"/>
    <property type="match status" value="1"/>
</dbReference>
<proteinExistence type="predicted"/>
<feature type="signal peptide" evidence="6">
    <location>
        <begin position="1"/>
        <end position="19"/>
    </location>
</feature>
<dbReference type="InterPro" id="IPR036944">
    <property type="entry name" value="PPIase_FKBP_N_sf"/>
</dbReference>
<feature type="compositionally biased region" description="Low complexity" evidence="5">
    <location>
        <begin position="174"/>
        <end position="186"/>
    </location>
</feature>
<dbReference type="PROSITE" id="PS50059">
    <property type="entry name" value="FKBP_PPIASE"/>
    <property type="match status" value="1"/>
</dbReference>
<dbReference type="InterPro" id="IPR001179">
    <property type="entry name" value="PPIase_FKBP_dom"/>
</dbReference>
<evidence type="ECO:0000313" key="9">
    <source>
        <dbReference type="Proteomes" id="UP000635335"/>
    </source>
</evidence>
<name>A0ABS0LW20_9GAMM</name>
<evidence type="ECO:0000256" key="1">
    <source>
        <dbReference type="ARBA" id="ARBA00000971"/>
    </source>
</evidence>
<evidence type="ECO:0000256" key="2">
    <source>
        <dbReference type="ARBA" id="ARBA00013194"/>
    </source>
</evidence>
<reference evidence="8 9" key="1">
    <citation type="submission" date="2020-11" db="EMBL/GenBank/DDBJ databases">
        <title>Enhanced detection system for hospital associated transmission using whole genome sequencing surveillance.</title>
        <authorList>
            <person name="Harrison L.H."/>
            <person name="Van Tyne D."/>
            <person name="Marsh J.W."/>
            <person name="Griffith M.P."/>
            <person name="Snyder D.J."/>
            <person name="Cooper V.S."/>
            <person name="Mustapha M."/>
        </authorList>
    </citation>
    <scope>NUCLEOTIDE SEQUENCE [LARGE SCALE GENOMIC DNA]</scope>
    <source>
        <strain evidence="8 9">SER00227</strain>
    </source>
</reference>
<protein>
    <recommendedName>
        <fullName evidence="2 4">peptidylprolyl isomerase</fullName>
        <ecNumber evidence="2 4">5.2.1.8</ecNumber>
    </recommendedName>
</protein>
<dbReference type="EC" id="5.2.1.8" evidence="2 4"/>